<dbReference type="HOGENOM" id="CLU_2656286_0_0_1"/>
<dbReference type="EMBL" id="KN823339">
    <property type="protein sequence ID" value="KIO17832.1"/>
    <property type="molecule type" value="Genomic_DNA"/>
</dbReference>
<name>A0A0C3L8T9_9AGAM</name>
<evidence type="ECO:0000313" key="2">
    <source>
        <dbReference type="Proteomes" id="UP000054248"/>
    </source>
</evidence>
<sequence length="76" mass="8021">MLESRYGLPGPAGATDIANGIQAAAAPALKTIGLPYMEKIVIGNSNYSVPECMLFRKINRILGKGVLQFATSRVGV</sequence>
<dbReference type="Proteomes" id="UP000054248">
    <property type="component" value="Unassembled WGS sequence"/>
</dbReference>
<reference evidence="1 2" key="1">
    <citation type="submission" date="2014-04" db="EMBL/GenBank/DDBJ databases">
        <authorList>
            <consortium name="DOE Joint Genome Institute"/>
            <person name="Kuo A."/>
            <person name="Girlanda M."/>
            <person name="Perotto S."/>
            <person name="Kohler A."/>
            <person name="Nagy L.G."/>
            <person name="Floudas D."/>
            <person name="Copeland A."/>
            <person name="Barry K.W."/>
            <person name="Cichocki N."/>
            <person name="Veneault-Fourrey C."/>
            <person name="LaButti K."/>
            <person name="Lindquist E.A."/>
            <person name="Lipzen A."/>
            <person name="Lundell T."/>
            <person name="Morin E."/>
            <person name="Murat C."/>
            <person name="Sun H."/>
            <person name="Tunlid A."/>
            <person name="Henrissat B."/>
            <person name="Grigoriev I.V."/>
            <person name="Hibbett D.S."/>
            <person name="Martin F."/>
            <person name="Nordberg H.P."/>
            <person name="Cantor M.N."/>
            <person name="Hua S.X."/>
        </authorList>
    </citation>
    <scope>NUCLEOTIDE SEQUENCE [LARGE SCALE GENOMIC DNA]</scope>
    <source>
        <strain evidence="1 2">MUT 4182</strain>
    </source>
</reference>
<dbReference type="AlphaFoldDB" id="A0A0C3L8T9"/>
<accession>A0A0C3L8T9</accession>
<keyword evidence="2" id="KW-1185">Reference proteome</keyword>
<organism evidence="1 2">
    <name type="scientific">Tulasnella calospora MUT 4182</name>
    <dbReference type="NCBI Taxonomy" id="1051891"/>
    <lineage>
        <taxon>Eukaryota</taxon>
        <taxon>Fungi</taxon>
        <taxon>Dikarya</taxon>
        <taxon>Basidiomycota</taxon>
        <taxon>Agaricomycotina</taxon>
        <taxon>Agaricomycetes</taxon>
        <taxon>Cantharellales</taxon>
        <taxon>Tulasnellaceae</taxon>
        <taxon>Tulasnella</taxon>
    </lineage>
</organism>
<reference evidence="2" key="2">
    <citation type="submission" date="2015-01" db="EMBL/GenBank/DDBJ databases">
        <title>Evolutionary Origins and Diversification of the Mycorrhizal Mutualists.</title>
        <authorList>
            <consortium name="DOE Joint Genome Institute"/>
            <consortium name="Mycorrhizal Genomics Consortium"/>
            <person name="Kohler A."/>
            <person name="Kuo A."/>
            <person name="Nagy L.G."/>
            <person name="Floudas D."/>
            <person name="Copeland A."/>
            <person name="Barry K.W."/>
            <person name="Cichocki N."/>
            <person name="Veneault-Fourrey C."/>
            <person name="LaButti K."/>
            <person name="Lindquist E.A."/>
            <person name="Lipzen A."/>
            <person name="Lundell T."/>
            <person name="Morin E."/>
            <person name="Murat C."/>
            <person name="Riley R."/>
            <person name="Ohm R."/>
            <person name="Sun H."/>
            <person name="Tunlid A."/>
            <person name="Henrissat B."/>
            <person name="Grigoriev I.V."/>
            <person name="Hibbett D.S."/>
            <person name="Martin F."/>
        </authorList>
    </citation>
    <scope>NUCLEOTIDE SEQUENCE [LARGE SCALE GENOMIC DNA]</scope>
    <source>
        <strain evidence="2">MUT 4182</strain>
    </source>
</reference>
<protein>
    <submittedName>
        <fullName evidence="1">Uncharacterized protein</fullName>
    </submittedName>
</protein>
<evidence type="ECO:0000313" key="1">
    <source>
        <dbReference type="EMBL" id="KIO17832.1"/>
    </source>
</evidence>
<gene>
    <name evidence="1" type="ORF">M407DRAFT_246634</name>
</gene>
<proteinExistence type="predicted"/>